<dbReference type="Gene3D" id="3.30.1330.10">
    <property type="entry name" value="PurM-like, N-terminal domain"/>
    <property type="match status" value="1"/>
</dbReference>
<name>A0ABW3AT15_9SPHI</name>
<evidence type="ECO:0000256" key="5">
    <source>
        <dbReference type="ARBA" id="ARBA00022598"/>
    </source>
</evidence>
<feature type="domain" description="PurM-like N-terminal" evidence="12">
    <location>
        <begin position="46"/>
        <end position="167"/>
    </location>
</feature>
<dbReference type="InterPro" id="IPR010918">
    <property type="entry name" value="PurM-like_C_dom"/>
</dbReference>
<dbReference type="Pfam" id="PF00586">
    <property type="entry name" value="AIRS"/>
    <property type="match status" value="1"/>
</dbReference>
<dbReference type="PANTHER" id="PTHR10520:SF12">
    <property type="entry name" value="TRIFUNCTIONAL PURINE BIOSYNTHETIC PROTEIN ADENOSINE-3"/>
    <property type="match status" value="1"/>
</dbReference>
<evidence type="ECO:0000256" key="4">
    <source>
        <dbReference type="ARBA" id="ARBA00020367"/>
    </source>
</evidence>
<comment type="pathway">
    <text evidence="1">Purine metabolism; IMP biosynthesis via de novo pathway; 5-amino-1-(5-phospho-D-ribosyl)imidazole from N(2)-formyl-N(1)-(5-phospho-D-ribosyl)glycinamide: step 2/2.</text>
</comment>
<dbReference type="EMBL" id="JBHTHZ010000005">
    <property type="protein sequence ID" value="MFD0794201.1"/>
    <property type="molecule type" value="Genomic_DNA"/>
</dbReference>
<dbReference type="PANTHER" id="PTHR10520">
    <property type="entry name" value="TRIFUNCTIONAL PURINE BIOSYNTHETIC PROTEIN ADENOSINE-3-RELATED"/>
    <property type="match status" value="1"/>
</dbReference>
<comment type="caution">
    <text evidence="14">The sequence shown here is derived from an EMBL/GenBank/DDBJ whole genome shotgun (WGS) entry which is preliminary data.</text>
</comment>
<evidence type="ECO:0000256" key="9">
    <source>
        <dbReference type="ARBA" id="ARBA00032931"/>
    </source>
</evidence>
<accession>A0ABW3AT15</accession>
<sequence length="393" mass="42991">MTSPQRYDQRGVSASKDDVHNAIKNIDKGIFPKAFCKIVPDILTNDDEYCNIMHADGAGTKSSLAYTYWKETGDISVWRGIAQDAIIMNLDDLLCVGATDNILLSSTIGRNKNLIPGEVISAIINGTEEILSELRDAGIGIYSTGGETADVGDLVRTIIVDSTVTCRMKRADVISNDRIRPGDVIVGLASYGQASYETEYNGGMGSNGLTSARHDVFNKSIAEKYAESYDPAVPFDLVFSGTKNLTDQIDIGNGETITAGKLVLSPTRTYAPVIKAVLDKYRSLINGMVHCSGGAQTKVLHFIENLHVVKDNLFAIPPLFKLIQEESNTSWEEMYKVFNMGHRMELYVPKAIAEDIITISKSFNVDAQIIGFVEAADKKQVTISSPYGQFIYS</sequence>
<evidence type="ECO:0000256" key="6">
    <source>
        <dbReference type="ARBA" id="ARBA00022741"/>
    </source>
</evidence>
<evidence type="ECO:0000256" key="7">
    <source>
        <dbReference type="ARBA" id="ARBA00022840"/>
    </source>
</evidence>
<gene>
    <name evidence="14" type="ORF">ACFQZX_11270</name>
</gene>
<feature type="domain" description="PurM-like C-terminal" evidence="13">
    <location>
        <begin position="180"/>
        <end position="383"/>
    </location>
</feature>
<dbReference type="Proteomes" id="UP001597010">
    <property type="component" value="Unassembled WGS sequence"/>
</dbReference>
<dbReference type="RefSeq" id="WP_377115148.1">
    <property type="nucleotide sequence ID" value="NZ_JBHTHZ010000005.1"/>
</dbReference>
<evidence type="ECO:0000256" key="3">
    <source>
        <dbReference type="ARBA" id="ARBA00013047"/>
    </source>
</evidence>
<evidence type="ECO:0000256" key="2">
    <source>
        <dbReference type="ARBA" id="ARBA00010280"/>
    </source>
</evidence>
<dbReference type="Pfam" id="PF02769">
    <property type="entry name" value="AIRS_C"/>
    <property type="match status" value="1"/>
</dbReference>
<protein>
    <recommendedName>
        <fullName evidence="4">Phosphoribosylformylglycinamidine cyclo-ligase</fullName>
        <ecNumber evidence="3">6.3.3.1</ecNumber>
    </recommendedName>
    <alternativeName>
        <fullName evidence="9">AIR synthase</fullName>
    </alternativeName>
    <alternativeName>
        <fullName evidence="10">AIRS</fullName>
    </alternativeName>
    <alternativeName>
        <fullName evidence="8">Phosphoribosyl-aminoimidazole synthetase</fullName>
    </alternativeName>
</protein>
<comment type="similarity">
    <text evidence="2">Belongs to the AIR synthase family.</text>
</comment>
<evidence type="ECO:0000256" key="10">
    <source>
        <dbReference type="ARBA" id="ARBA00033093"/>
    </source>
</evidence>
<evidence type="ECO:0000256" key="8">
    <source>
        <dbReference type="ARBA" id="ARBA00031908"/>
    </source>
</evidence>
<evidence type="ECO:0000256" key="11">
    <source>
        <dbReference type="ARBA" id="ARBA00049057"/>
    </source>
</evidence>
<dbReference type="InterPro" id="IPR016188">
    <property type="entry name" value="PurM-like_N"/>
</dbReference>
<evidence type="ECO:0000313" key="15">
    <source>
        <dbReference type="Proteomes" id="UP001597010"/>
    </source>
</evidence>
<keyword evidence="15" id="KW-1185">Reference proteome</keyword>
<evidence type="ECO:0000259" key="13">
    <source>
        <dbReference type="Pfam" id="PF02769"/>
    </source>
</evidence>
<evidence type="ECO:0000256" key="1">
    <source>
        <dbReference type="ARBA" id="ARBA00004686"/>
    </source>
</evidence>
<comment type="catalytic activity">
    <reaction evidence="11">
        <text>2-formamido-N(1)-(5-O-phospho-beta-D-ribosyl)acetamidine + ATP = 5-amino-1-(5-phospho-beta-D-ribosyl)imidazole + ADP + phosphate + H(+)</text>
        <dbReference type="Rhea" id="RHEA:23032"/>
        <dbReference type="ChEBI" id="CHEBI:15378"/>
        <dbReference type="ChEBI" id="CHEBI:30616"/>
        <dbReference type="ChEBI" id="CHEBI:43474"/>
        <dbReference type="ChEBI" id="CHEBI:137981"/>
        <dbReference type="ChEBI" id="CHEBI:147287"/>
        <dbReference type="ChEBI" id="CHEBI:456216"/>
        <dbReference type="EC" id="6.3.3.1"/>
    </reaction>
</comment>
<dbReference type="EC" id="6.3.3.1" evidence="3"/>
<reference evidence="15" key="1">
    <citation type="journal article" date="2019" name="Int. J. Syst. Evol. Microbiol.">
        <title>The Global Catalogue of Microorganisms (GCM) 10K type strain sequencing project: providing services to taxonomists for standard genome sequencing and annotation.</title>
        <authorList>
            <consortium name="The Broad Institute Genomics Platform"/>
            <consortium name="The Broad Institute Genome Sequencing Center for Infectious Disease"/>
            <person name="Wu L."/>
            <person name="Ma J."/>
        </authorList>
    </citation>
    <scope>NUCLEOTIDE SEQUENCE [LARGE SCALE GENOMIC DNA]</scope>
    <source>
        <strain evidence="15">CCUG 61484</strain>
    </source>
</reference>
<evidence type="ECO:0000313" key="14">
    <source>
        <dbReference type="EMBL" id="MFD0794201.1"/>
    </source>
</evidence>
<dbReference type="SUPFAM" id="SSF56042">
    <property type="entry name" value="PurM C-terminal domain-like"/>
    <property type="match status" value="1"/>
</dbReference>
<proteinExistence type="inferred from homology"/>
<keyword evidence="7" id="KW-0067">ATP-binding</keyword>
<dbReference type="InterPro" id="IPR036676">
    <property type="entry name" value="PurM-like_C_sf"/>
</dbReference>
<organism evidence="14 15">
    <name type="scientific">Mucilaginibacter litoreus</name>
    <dbReference type="NCBI Taxonomy" id="1048221"/>
    <lineage>
        <taxon>Bacteria</taxon>
        <taxon>Pseudomonadati</taxon>
        <taxon>Bacteroidota</taxon>
        <taxon>Sphingobacteriia</taxon>
        <taxon>Sphingobacteriales</taxon>
        <taxon>Sphingobacteriaceae</taxon>
        <taxon>Mucilaginibacter</taxon>
    </lineage>
</organism>
<dbReference type="Gene3D" id="3.90.650.10">
    <property type="entry name" value="PurM-like C-terminal domain"/>
    <property type="match status" value="1"/>
</dbReference>
<keyword evidence="5" id="KW-0436">Ligase</keyword>
<keyword evidence="6" id="KW-0547">Nucleotide-binding</keyword>
<dbReference type="InterPro" id="IPR004733">
    <property type="entry name" value="PurM_cligase"/>
</dbReference>
<dbReference type="InterPro" id="IPR036921">
    <property type="entry name" value="PurM-like_N_sf"/>
</dbReference>
<dbReference type="SUPFAM" id="SSF55326">
    <property type="entry name" value="PurM N-terminal domain-like"/>
    <property type="match status" value="1"/>
</dbReference>
<evidence type="ECO:0000259" key="12">
    <source>
        <dbReference type="Pfam" id="PF00586"/>
    </source>
</evidence>